<evidence type="ECO:0000313" key="5">
    <source>
        <dbReference type="EMBL" id="MCK0537024.1"/>
    </source>
</evidence>
<gene>
    <name evidence="5" type="ORF">MU846_04810</name>
</gene>
<accession>A0ABT0E5D9</accession>
<feature type="domain" description="Peptidase M16 C-terminal" evidence="4">
    <location>
        <begin position="221"/>
        <end position="392"/>
    </location>
</feature>
<dbReference type="Gene3D" id="3.30.830.10">
    <property type="entry name" value="Metalloenzyme, LuxS/M16 peptidase-like"/>
    <property type="match status" value="2"/>
</dbReference>
<dbReference type="InterPro" id="IPR011249">
    <property type="entry name" value="Metalloenz_LuxS/M16"/>
</dbReference>
<dbReference type="RefSeq" id="WP_246949104.1">
    <property type="nucleotide sequence ID" value="NZ_JALKII010000002.1"/>
</dbReference>
<proteinExistence type="predicted"/>
<keyword evidence="6" id="KW-1185">Reference proteome</keyword>
<protein>
    <submittedName>
        <fullName evidence="5">Insulinase family protein</fullName>
    </submittedName>
</protein>
<comment type="caution">
    <text evidence="5">The sequence shown here is derived from an EMBL/GenBank/DDBJ whole genome shotgun (WGS) entry which is preliminary data.</text>
</comment>
<organism evidence="5 6">
    <name type="scientific">Alcanivorax quisquiliarum</name>
    <dbReference type="NCBI Taxonomy" id="2933565"/>
    <lineage>
        <taxon>Bacteria</taxon>
        <taxon>Pseudomonadati</taxon>
        <taxon>Pseudomonadota</taxon>
        <taxon>Gammaproteobacteria</taxon>
        <taxon>Oceanospirillales</taxon>
        <taxon>Alcanivoracaceae</taxon>
        <taxon>Alcanivorax</taxon>
    </lineage>
</organism>
<reference evidence="5" key="1">
    <citation type="submission" date="2022-04" db="EMBL/GenBank/DDBJ databases">
        <title>Alcanivorax sp. CY1518 draft genome sequence.</title>
        <authorList>
            <person name="Zhao G."/>
            <person name="An M."/>
        </authorList>
    </citation>
    <scope>NUCLEOTIDE SEQUENCE</scope>
    <source>
        <strain evidence="5">CY1518</strain>
    </source>
</reference>
<dbReference type="Pfam" id="PF00675">
    <property type="entry name" value="Peptidase_M16"/>
    <property type="match status" value="1"/>
</dbReference>
<dbReference type="InterPro" id="IPR011765">
    <property type="entry name" value="Pept_M16_N"/>
</dbReference>
<dbReference type="PANTHER" id="PTHR11851:SF224">
    <property type="entry name" value="PROCESSING PROTEASE"/>
    <property type="match status" value="1"/>
</dbReference>
<dbReference type="InterPro" id="IPR050361">
    <property type="entry name" value="MPP/UQCRC_Complex"/>
</dbReference>
<keyword evidence="2" id="KW-0732">Signal</keyword>
<dbReference type="Pfam" id="PF05193">
    <property type="entry name" value="Peptidase_M16_C"/>
    <property type="match status" value="1"/>
</dbReference>
<evidence type="ECO:0000256" key="2">
    <source>
        <dbReference type="SAM" id="SignalP"/>
    </source>
</evidence>
<evidence type="ECO:0000313" key="6">
    <source>
        <dbReference type="Proteomes" id="UP001165524"/>
    </source>
</evidence>
<dbReference type="EMBL" id="JALKII010000002">
    <property type="protein sequence ID" value="MCK0537024.1"/>
    <property type="molecule type" value="Genomic_DNA"/>
</dbReference>
<feature type="region of interest" description="Disordered" evidence="1">
    <location>
        <begin position="457"/>
        <end position="489"/>
    </location>
</feature>
<dbReference type="Proteomes" id="UP001165524">
    <property type="component" value="Unassembled WGS sequence"/>
</dbReference>
<evidence type="ECO:0000256" key="1">
    <source>
        <dbReference type="SAM" id="MobiDB-lite"/>
    </source>
</evidence>
<dbReference type="PANTHER" id="PTHR11851">
    <property type="entry name" value="METALLOPROTEASE"/>
    <property type="match status" value="1"/>
</dbReference>
<dbReference type="SUPFAM" id="SSF63411">
    <property type="entry name" value="LuxS/MPP-like metallohydrolase"/>
    <property type="match status" value="2"/>
</dbReference>
<feature type="domain" description="Peptidase M16 N-terminal" evidence="3">
    <location>
        <begin position="64"/>
        <end position="189"/>
    </location>
</feature>
<name>A0ABT0E5D9_9GAMM</name>
<evidence type="ECO:0000259" key="4">
    <source>
        <dbReference type="Pfam" id="PF05193"/>
    </source>
</evidence>
<evidence type="ECO:0000259" key="3">
    <source>
        <dbReference type="Pfam" id="PF00675"/>
    </source>
</evidence>
<feature type="signal peptide" evidence="2">
    <location>
        <begin position="1"/>
        <end position="27"/>
    </location>
</feature>
<feature type="chain" id="PRO_5047096317" evidence="2">
    <location>
        <begin position="28"/>
        <end position="489"/>
    </location>
</feature>
<sequence length="489" mass="52486">MNKLYLPLAVLIALAAWLLWPTTPQQAAAPAASFPTTLETVVNAMPARRQLDIQRWQTDAGSRVLFVRTEQLPMLDVRLVFDAGSARDGEHAGLASLTNAMLDQGADGLDVGEIARGFEDIGAAFGTSSHRDMALITLTTLSDAEFREPALALLRRIIHAPDFPEDALDRLRTQRLQSLRMQQQVPGPQLARAFNTLLFGEHPYAIPSGGTAESLPALAPAHLARFYQQYYTGANAVIALVGDITEEQARTIAEALSEALPQGERAARLPVAATLVKRRTTHIDFPSSQTHISLGNQLIQRGHEDYVPLYVGNHILGGGGFSAILMDEVRQKRGLVYGVSSHISPMASGGPFSVSLQTANSNADDALALTLALIQDFVDNGPTPAQLQLAIDDLTGSFALATASNRDIVGQLGAMGFYDLPLGYLDDFQHAIGEVTAEQIRAAFQRHLNPEHLAIASIGPRAPDPDGSGTEAEKEPETEAETDSGAARQ</sequence>
<dbReference type="InterPro" id="IPR007863">
    <property type="entry name" value="Peptidase_M16_C"/>
</dbReference>